<dbReference type="Proteomes" id="UP000095185">
    <property type="component" value="Chromosome"/>
</dbReference>
<reference evidence="4" key="1">
    <citation type="submission" date="2016-09" db="EMBL/GenBank/DDBJ databases">
        <title>Genome sequence of Chlorobaculum limnaeum.</title>
        <authorList>
            <person name="Liu Z."/>
            <person name="Tank M."/>
            <person name="Bryant D.A."/>
        </authorList>
    </citation>
    <scope>NUCLEOTIDE SEQUENCE [LARGE SCALE GENOMIC DNA]</scope>
    <source>
        <strain evidence="4">DSM 1677</strain>
    </source>
</reference>
<dbReference type="EMBL" id="CP017305">
    <property type="protein sequence ID" value="AOS84171.1"/>
    <property type="molecule type" value="Genomic_DNA"/>
</dbReference>
<keyword evidence="3" id="KW-0812">Transmembrane</keyword>
<dbReference type="RefSeq" id="WP_069810366.1">
    <property type="nucleotide sequence ID" value="NZ_CP017305.1"/>
</dbReference>
<dbReference type="AlphaFoldDB" id="A0A1D8D1B0"/>
<dbReference type="KEGG" id="clz:BIU88_08535"/>
<keyword evidence="5" id="KW-1185">Reference proteome</keyword>
<dbReference type="CDD" id="cd06533">
    <property type="entry name" value="Glyco_transf_WecG_TagA"/>
    <property type="match status" value="1"/>
</dbReference>
<gene>
    <name evidence="4" type="ORF">BIU88_08535</name>
</gene>
<name>A0A1D8D1B0_CHLLM</name>
<dbReference type="PANTHER" id="PTHR34136:SF1">
    <property type="entry name" value="UDP-N-ACETYL-D-MANNOSAMINURONIC ACID TRANSFERASE"/>
    <property type="match status" value="1"/>
</dbReference>
<evidence type="ECO:0000256" key="1">
    <source>
        <dbReference type="ARBA" id="ARBA00022676"/>
    </source>
</evidence>
<evidence type="ECO:0000256" key="3">
    <source>
        <dbReference type="SAM" id="Phobius"/>
    </source>
</evidence>
<feature type="transmembrane region" description="Helical" evidence="3">
    <location>
        <begin position="49"/>
        <end position="70"/>
    </location>
</feature>
<dbReference type="PANTHER" id="PTHR34136">
    <property type="match status" value="1"/>
</dbReference>
<keyword evidence="1" id="KW-0328">Glycosyltransferase</keyword>
<evidence type="ECO:0000256" key="2">
    <source>
        <dbReference type="ARBA" id="ARBA00022679"/>
    </source>
</evidence>
<proteinExistence type="predicted"/>
<keyword evidence="2" id="KW-0808">Transferase</keyword>
<protein>
    <submittedName>
        <fullName evidence="4">N-acetylmannosaminyltransferase</fullName>
    </submittedName>
</protein>
<keyword evidence="3" id="KW-0472">Membrane</keyword>
<dbReference type="GO" id="GO:0016758">
    <property type="term" value="F:hexosyltransferase activity"/>
    <property type="evidence" value="ECO:0007669"/>
    <property type="project" value="TreeGrafter"/>
</dbReference>
<evidence type="ECO:0000313" key="4">
    <source>
        <dbReference type="EMBL" id="AOS84171.1"/>
    </source>
</evidence>
<dbReference type="STRING" id="274537.BIU88_08535"/>
<accession>A0A1D8D1B0</accession>
<keyword evidence="3" id="KW-1133">Transmembrane helix</keyword>
<evidence type="ECO:0000313" key="5">
    <source>
        <dbReference type="Proteomes" id="UP000095185"/>
    </source>
</evidence>
<dbReference type="Pfam" id="PF03808">
    <property type="entry name" value="Glyco_tran_WecG"/>
    <property type="match status" value="1"/>
</dbReference>
<organism evidence="4 5">
    <name type="scientific">Chlorobaculum limnaeum</name>
    <dbReference type="NCBI Taxonomy" id="274537"/>
    <lineage>
        <taxon>Bacteria</taxon>
        <taxon>Pseudomonadati</taxon>
        <taxon>Chlorobiota</taxon>
        <taxon>Chlorobiia</taxon>
        <taxon>Chlorobiales</taxon>
        <taxon>Chlorobiaceae</taxon>
        <taxon>Chlorobaculum</taxon>
    </lineage>
</organism>
<dbReference type="NCBIfam" id="TIGR00696">
    <property type="entry name" value="wecG_tagA_cpsF"/>
    <property type="match status" value="1"/>
</dbReference>
<dbReference type="InterPro" id="IPR004629">
    <property type="entry name" value="WecG_TagA_CpsF"/>
</dbReference>
<sequence>MTDNRSAQEARALEKRLSGRSKGRRGWRRHAAFAVSTALSELIVRLIEIGVALSVTLFAFVPVLLARLAHRLPAGKPVFSKRAVFGRSGKPLTLLSFDGLSGGMATLPWFLELFTGRIALAGTAIRDWHPAAAPEQGYISMVKPGIVSLWNVRQSSRIAHEGREATEWEYIFSKRPAYDFLLILRALPALLFSEKEASPSPLFNLLDLKIDNISMREAISMIRQSIEEQRQSAIFFVNPDCMNKSVTDRGYRKALASADHILPDGIGLVIAGKMLGTPLCENINGTDMLPFLCEMAASQKRSIYLLGGKPGVAEKAGDAIAQNHGVTIAGAMHGYFDHETESAGVIEAINRSNASILLVAFGAPLQEQWIVRHRAALRPAILMGVGGLFDFFSGNIQRAPRWMREIGLEWVYRILQEPGRMWKRYVVGNPLFLYRVMKWKVLGQSSNPENQWNSIQPSGGN</sequence>